<evidence type="ECO:0000256" key="1">
    <source>
        <dbReference type="SAM" id="MobiDB-lite"/>
    </source>
</evidence>
<organism evidence="2 3">
    <name type="scientific">Sipha flava</name>
    <name type="common">yellow sugarcane aphid</name>
    <dbReference type="NCBI Taxonomy" id="143950"/>
    <lineage>
        <taxon>Eukaryota</taxon>
        <taxon>Metazoa</taxon>
        <taxon>Ecdysozoa</taxon>
        <taxon>Arthropoda</taxon>
        <taxon>Hexapoda</taxon>
        <taxon>Insecta</taxon>
        <taxon>Pterygota</taxon>
        <taxon>Neoptera</taxon>
        <taxon>Paraneoptera</taxon>
        <taxon>Hemiptera</taxon>
        <taxon>Sternorrhyncha</taxon>
        <taxon>Aphidomorpha</taxon>
        <taxon>Aphidoidea</taxon>
        <taxon>Aphididae</taxon>
        <taxon>Sipha</taxon>
    </lineage>
</organism>
<dbReference type="AlphaFoldDB" id="A0A8B8GNP6"/>
<evidence type="ECO:0000313" key="2">
    <source>
        <dbReference type="Proteomes" id="UP000694846"/>
    </source>
</evidence>
<dbReference type="Proteomes" id="UP000694846">
    <property type="component" value="Unplaced"/>
</dbReference>
<accession>A0A8B8GNP6</accession>
<dbReference type="RefSeq" id="XP_025424683.1">
    <property type="nucleotide sequence ID" value="XM_025568898.1"/>
</dbReference>
<protein>
    <submittedName>
        <fullName evidence="3">Uncharacterized protein LOC112693709</fullName>
    </submittedName>
</protein>
<dbReference type="GeneID" id="112693709"/>
<gene>
    <name evidence="3" type="primary">LOC112693709</name>
</gene>
<feature type="region of interest" description="Disordered" evidence="1">
    <location>
        <begin position="1"/>
        <end position="22"/>
    </location>
</feature>
<proteinExistence type="predicted"/>
<keyword evidence="2" id="KW-1185">Reference proteome</keyword>
<evidence type="ECO:0000313" key="3">
    <source>
        <dbReference type="RefSeq" id="XP_025424683.1"/>
    </source>
</evidence>
<dbReference type="OrthoDB" id="6608798at2759"/>
<reference evidence="3" key="1">
    <citation type="submission" date="2025-08" db="UniProtKB">
        <authorList>
            <consortium name="RefSeq"/>
        </authorList>
    </citation>
    <scope>IDENTIFICATION</scope>
    <source>
        <tissue evidence="3">Whole body</tissue>
    </source>
</reference>
<name>A0A8B8GNP6_9HEMI</name>
<sequence>MANQRVTGENERTKNIKSSNCSDPIIEENEKTQNIVVFEEKKQIDKSELQTESDSKYDIGLYINCSKPLTNTEKILILHNLWVPDVNYKFPAQDNGKFKRTFQLKWLNTFNWLAYSKLKEGAFCMYCVLFLYQTNVGKGSHVKLGKLVTKPLIKLKDALESLKNHANLNFHKTAMLNADNVIKIHNKEQDNVYMQLNTKKKQDILKNRSSLKPIIQTIRLCGRQQIALRGHTDWTN</sequence>